<dbReference type="Gene3D" id="3.40.50.720">
    <property type="entry name" value="NAD(P)-binding Rossmann-like Domain"/>
    <property type="match status" value="1"/>
</dbReference>
<dbReference type="Pfam" id="PF02737">
    <property type="entry name" value="3HCDH_N"/>
    <property type="match status" value="1"/>
</dbReference>
<evidence type="ECO:0000313" key="13">
    <source>
        <dbReference type="EMBL" id="KHT44623.1"/>
    </source>
</evidence>
<evidence type="ECO:0000256" key="10">
    <source>
        <dbReference type="ARBA" id="ARBA00049556"/>
    </source>
</evidence>
<dbReference type="InterPro" id="IPR008927">
    <property type="entry name" value="6-PGluconate_DH-like_C_sf"/>
</dbReference>
<dbReference type="Pfam" id="PF00378">
    <property type="entry name" value="ECH_1"/>
    <property type="match status" value="1"/>
</dbReference>
<dbReference type="RefSeq" id="WP_039223401.1">
    <property type="nucleotide sequence ID" value="NZ_JWLW01000066.1"/>
</dbReference>
<dbReference type="Gene3D" id="3.90.226.10">
    <property type="entry name" value="2-enoyl-CoA Hydratase, Chain A, domain 1"/>
    <property type="match status" value="1"/>
</dbReference>
<gene>
    <name evidence="13" type="ORF">RJ41_17345</name>
</gene>
<dbReference type="GO" id="GO:0070403">
    <property type="term" value="F:NAD+ binding"/>
    <property type="evidence" value="ECO:0007669"/>
    <property type="project" value="InterPro"/>
</dbReference>
<dbReference type="SUPFAM" id="SSF52096">
    <property type="entry name" value="ClpP/crotonase"/>
    <property type="match status" value="1"/>
</dbReference>
<evidence type="ECO:0000256" key="4">
    <source>
        <dbReference type="ARBA" id="ARBA00022963"/>
    </source>
</evidence>
<dbReference type="AlphaFoldDB" id="A0A0B3XYK8"/>
<protein>
    <submittedName>
        <fullName evidence="13">3-hydroxyacyl-CoA dehydrogenase</fullName>
    </submittedName>
</protein>
<evidence type="ECO:0000256" key="1">
    <source>
        <dbReference type="ARBA" id="ARBA00005005"/>
    </source>
</evidence>
<keyword evidence="8" id="KW-0456">Lyase</keyword>
<dbReference type="GO" id="GO:0006635">
    <property type="term" value="P:fatty acid beta-oxidation"/>
    <property type="evidence" value="ECO:0007669"/>
    <property type="project" value="UniProtKB-UniPathway"/>
</dbReference>
<evidence type="ECO:0000256" key="2">
    <source>
        <dbReference type="ARBA" id="ARBA00007005"/>
    </source>
</evidence>
<keyword evidence="6" id="KW-0520">NAD</keyword>
<comment type="caution">
    <text evidence="13">The sequence shown here is derived from an EMBL/GenBank/DDBJ whole genome shotgun (WGS) entry which is preliminary data.</text>
</comment>
<evidence type="ECO:0000256" key="8">
    <source>
        <dbReference type="ARBA" id="ARBA00023239"/>
    </source>
</evidence>
<evidence type="ECO:0000256" key="9">
    <source>
        <dbReference type="ARBA" id="ARBA00023268"/>
    </source>
</evidence>
<dbReference type="Gene3D" id="1.10.1040.50">
    <property type="match status" value="1"/>
</dbReference>
<dbReference type="Proteomes" id="UP000031197">
    <property type="component" value="Unassembled WGS sequence"/>
</dbReference>
<comment type="similarity">
    <text evidence="2">In the central section; belongs to the 3-hydroxyacyl-CoA dehydrogenase family.</text>
</comment>
<dbReference type="EMBL" id="JWLW01000066">
    <property type="protein sequence ID" value="KHT44623.1"/>
    <property type="molecule type" value="Genomic_DNA"/>
</dbReference>
<sequence>MNTFKYQKDDNGIVVITMDMNGPVNAINDEFCREMSEALDTLEKESDLSGVVFTSAKDTFFAGGDLNMLMAMEPGDERKIFDTVEANKSLFRRLEKLPVPVVAAISGAALGGGYELCLASNYRVCVDNPRIEIGLPEVSLGLLPGAGGVVRLTNLIGLEAALPLLLEGKKVRPQQALKTGLIDATVQSKDELISHCKAWLVNNKGNGEVAIQPWDKKGFKIPGGNINRPSIAQTVAMAPHMLLKKTRGLLPAPEAILDTAAQAVTVNFDTALRRESRKFASLPVTPVAKNMMSAFFFQLNQINGGGSRPDVKTKFTFKKIGVIGAGMMGQGIAAVAAGLGIEVVLKDVSIDAAEKGKAYTAKVYDKKIARGRATEQDKEQALSLIIATDNDEDLKGCELVVEAVFEDMSLKHKVLTGSEQFLTEDGIWASNTSTLPITQLAEPSHKPENFIGLHFFSPVDKMPLVEIICGEKTSDATLAKAFDFVQQIKKTPIVVNDSVGFFTSRTFASQLQEAATMVSEGIHPVRVDNLGKAIGMPVGPLTVNDEVSLTIGIKVRETQVAAGLIKAEDDRWPEGNKLIEKLVKEHNRGGRYHGEGGYFNYVDGDKAIWPQLLDMYYDSTVDISDSDIKDRLLFINVIESLLCLEQGVLKSVADANIGSIFGIGAPIWTGGYIQFVNSYGLERFQARCEELAEKYGERFKAPAIVGKKIAAGELFL</sequence>
<dbReference type="Pfam" id="PF00725">
    <property type="entry name" value="3HCDH"/>
    <property type="match status" value="1"/>
</dbReference>
<dbReference type="InterPro" id="IPR006108">
    <property type="entry name" value="3HC_DH_C"/>
</dbReference>
<feature type="domain" description="3-hydroxyacyl-CoA dehydrogenase NAD binding" evidence="12">
    <location>
        <begin position="319"/>
        <end position="497"/>
    </location>
</feature>
<dbReference type="PANTHER" id="PTHR43612">
    <property type="entry name" value="TRIFUNCTIONAL ENZYME SUBUNIT ALPHA"/>
    <property type="match status" value="1"/>
</dbReference>
<dbReference type="PANTHER" id="PTHR43612:SF3">
    <property type="entry name" value="TRIFUNCTIONAL ENZYME SUBUNIT ALPHA, MITOCHONDRIAL"/>
    <property type="match status" value="1"/>
</dbReference>
<keyword evidence="4" id="KW-0442">Lipid degradation</keyword>
<keyword evidence="14" id="KW-1185">Reference proteome</keyword>
<dbReference type="InterPro" id="IPR029045">
    <property type="entry name" value="ClpP/crotonase-like_dom_sf"/>
</dbReference>
<feature type="domain" description="3-hydroxyacyl-CoA dehydrogenase C-terminal" evidence="11">
    <location>
        <begin position="500"/>
        <end position="598"/>
    </location>
</feature>
<dbReference type="GO" id="GO:0016509">
    <property type="term" value="F:long-chain (3S)-3-hydroxyacyl-CoA dehydrogenase (NAD+) activity"/>
    <property type="evidence" value="ECO:0007669"/>
    <property type="project" value="TreeGrafter"/>
</dbReference>
<comment type="pathway">
    <text evidence="1">Lipid metabolism; fatty acid beta-oxidation.</text>
</comment>
<keyword evidence="5" id="KW-0560">Oxidoreductase</keyword>
<evidence type="ECO:0000256" key="7">
    <source>
        <dbReference type="ARBA" id="ARBA00023098"/>
    </source>
</evidence>
<reference evidence="13 14" key="1">
    <citation type="submission" date="2014-12" db="EMBL/GenBank/DDBJ databases">
        <title>Genome sequencing of Alteromonas marina AD001.</title>
        <authorList>
            <person name="Adrian T.G.S."/>
            <person name="Chan K.G."/>
        </authorList>
    </citation>
    <scope>NUCLEOTIDE SEQUENCE [LARGE SCALE GENOMIC DNA]</scope>
    <source>
        <strain evidence="13 14">AD001</strain>
    </source>
</reference>
<name>A0A0B3XYK8_9ALTE</name>
<dbReference type="FunFam" id="3.40.50.720:FF:000009">
    <property type="entry name" value="Fatty oxidation complex, alpha subunit"/>
    <property type="match status" value="1"/>
</dbReference>
<accession>A0A0B3XYK8</accession>
<dbReference type="OrthoDB" id="5389341at2"/>
<evidence type="ECO:0000256" key="5">
    <source>
        <dbReference type="ARBA" id="ARBA00023002"/>
    </source>
</evidence>
<evidence type="ECO:0000256" key="3">
    <source>
        <dbReference type="ARBA" id="ARBA00022832"/>
    </source>
</evidence>
<keyword evidence="9" id="KW-0511">Multifunctional enzyme</keyword>
<comment type="catalytic activity">
    <reaction evidence="10">
        <text>a (3S)-3-hydroxyacyl-CoA + NAD(+) = a 3-oxoacyl-CoA + NADH + H(+)</text>
        <dbReference type="Rhea" id="RHEA:22432"/>
        <dbReference type="ChEBI" id="CHEBI:15378"/>
        <dbReference type="ChEBI" id="CHEBI:57318"/>
        <dbReference type="ChEBI" id="CHEBI:57540"/>
        <dbReference type="ChEBI" id="CHEBI:57945"/>
        <dbReference type="ChEBI" id="CHEBI:90726"/>
        <dbReference type="EC" id="1.1.1.35"/>
    </reaction>
</comment>
<evidence type="ECO:0000313" key="14">
    <source>
        <dbReference type="Proteomes" id="UP000031197"/>
    </source>
</evidence>
<dbReference type="InterPro" id="IPR006176">
    <property type="entry name" value="3-OHacyl-CoA_DH_NAD-bd"/>
</dbReference>
<dbReference type="UniPathway" id="UPA00659"/>
<keyword evidence="7" id="KW-0443">Lipid metabolism</keyword>
<dbReference type="InterPro" id="IPR050136">
    <property type="entry name" value="FA_oxidation_alpha_subunit"/>
</dbReference>
<dbReference type="SUPFAM" id="SSF48179">
    <property type="entry name" value="6-phosphogluconate dehydrogenase C-terminal domain-like"/>
    <property type="match status" value="2"/>
</dbReference>
<keyword evidence="3" id="KW-0276">Fatty acid metabolism</keyword>
<dbReference type="SUPFAM" id="SSF51735">
    <property type="entry name" value="NAD(P)-binding Rossmann-fold domains"/>
    <property type="match status" value="1"/>
</dbReference>
<dbReference type="InterPro" id="IPR001753">
    <property type="entry name" value="Enoyl-CoA_hydra/iso"/>
</dbReference>
<dbReference type="GO" id="GO:0004300">
    <property type="term" value="F:enoyl-CoA hydratase activity"/>
    <property type="evidence" value="ECO:0007669"/>
    <property type="project" value="TreeGrafter"/>
</dbReference>
<evidence type="ECO:0000259" key="11">
    <source>
        <dbReference type="Pfam" id="PF00725"/>
    </source>
</evidence>
<dbReference type="InterPro" id="IPR036291">
    <property type="entry name" value="NAD(P)-bd_dom_sf"/>
</dbReference>
<dbReference type="CDD" id="cd06558">
    <property type="entry name" value="crotonase-like"/>
    <property type="match status" value="1"/>
</dbReference>
<evidence type="ECO:0000256" key="6">
    <source>
        <dbReference type="ARBA" id="ARBA00023027"/>
    </source>
</evidence>
<evidence type="ECO:0000259" key="12">
    <source>
        <dbReference type="Pfam" id="PF02737"/>
    </source>
</evidence>
<organism evidence="13 14">
    <name type="scientific">Alteromonas marina</name>
    <dbReference type="NCBI Taxonomy" id="203795"/>
    <lineage>
        <taxon>Bacteria</taxon>
        <taxon>Pseudomonadati</taxon>
        <taxon>Pseudomonadota</taxon>
        <taxon>Gammaproteobacteria</taxon>
        <taxon>Alteromonadales</taxon>
        <taxon>Alteromonadaceae</taxon>
        <taxon>Alteromonas/Salinimonas group</taxon>
        <taxon>Alteromonas</taxon>
    </lineage>
</organism>
<proteinExistence type="inferred from homology"/>